<sequence>MSNTSCDPESSLSWDVADYDLARVAVISSIIVASMSPVTVTGNLLVVLAIWRNESLRSSTYFLVGALSLEYFVSGVLFQPSYSIKELAMALRPSLIKTSVFYYLHLTLGGLGIYTTALTTLTTTLMAIERCLYMTRRRWANSSRVFKLFLVMLLLPIPLNVFRTFQILTGSFCLVSQIAIISLVTLCFVVTSLTYLQVYRSIRHHQQQIQASVTSTCTQRGPFINMAKYKKSVFTILLILASFYLSYLPFIVNVFLLLLFGQSSRLIAAYKVSVVLMFTLSAITPILYCWRIRQIREGVRQLLYKLLCRD</sequence>
<feature type="transmembrane region" description="Helical" evidence="6">
    <location>
        <begin position="61"/>
        <end position="82"/>
    </location>
</feature>
<comment type="subcellular location">
    <subcellularLocation>
        <location evidence="1">Cell membrane</location>
        <topology evidence="1">Multi-pass membrane protein</topology>
    </subcellularLocation>
</comment>
<dbReference type="InterPro" id="IPR000276">
    <property type="entry name" value="GPCR_Rhodpsn"/>
</dbReference>
<feature type="transmembrane region" description="Helical" evidence="6">
    <location>
        <begin position="233"/>
        <end position="261"/>
    </location>
</feature>
<evidence type="ECO:0000256" key="4">
    <source>
        <dbReference type="ARBA" id="ARBA00022989"/>
    </source>
</evidence>
<dbReference type="PANTHER" id="PTHR22750">
    <property type="entry name" value="G-PROTEIN COUPLED RECEPTOR"/>
    <property type="match status" value="1"/>
</dbReference>
<dbReference type="CDD" id="cd00637">
    <property type="entry name" value="7tm_classA_rhodopsin-like"/>
    <property type="match status" value="1"/>
</dbReference>
<comment type="caution">
    <text evidence="8">The sequence shown here is derived from an EMBL/GenBank/DDBJ whole genome shotgun (WGS) entry which is preliminary data.</text>
</comment>
<dbReference type="Pfam" id="PF00001">
    <property type="entry name" value="7tm_1"/>
    <property type="match status" value="1"/>
</dbReference>
<feature type="transmembrane region" description="Helical" evidence="6">
    <location>
        <begin position="148"/>
        <end position="168"/>
    </location>
</feature>
<evidence type="ECO:0000313" key="9">
    <source>
        <dbReference type="Proteomes" id="UP001159405"/>
    </source>
</evidence>
<evidence type="ECO:0000313" key="8">
    <source>
        <dbReference type="EMBL" id="CAH3179472.1"/>
    </source>
</evidence>
<keyword evidence="4 6" id="KW-1133">Transmembrane helix</keyword>
<dbReference type="Proteomes" id="UP001159405">
    <property type="component" value="Unassembled WGS sequence"/>
</dbReference>
<evidence type="ECO:0000256" key="3">
    <source>
        <dbReference type="ARBA" id="ARBA00022692"/>
    </source>
</evidence>
<accession>A0ABN8RKG0</accession>
<dbReference type="Gene3D" id="1.20.1070.10">
    <property type="entry name" value="Rhodopsin 7-helix transmembrane proteins"/>
    <property type="match status" value="1"/>
</dbReference>
<feature type="transmembrane region" description="Helical" evidence="6">
    <location>
        <begin position="267"/>
        <end position="290"/>
    </location>
</feature>
<keyword evidence="5 6" id="KW-0472">Membrane</keyword>
<dbReference type="InterPro" id="IPR017452">
    <property type="entry name" value="GPCR_Rhodpsn_7TM"/>
</dbReference>
<feature type="domain" description="G-protein coupled receptors family 1 profile" evidence="7">
    <location>
        <begin position="42"/>
        <end position="288"/>
    </location>
</feature>
<protein>
    <recommendedName>
        <fullName evidence="7">G-protein coupled receptors family 1 profile domain-containing protein</fullName>
    </recommendedName>
</protein>
<evidence type="ECO:0000259" key="7">
    <source>
        <dbReference type="PROSITE" id="PS50262"/>
    </source>
</evidence>
<feature type="transmembrane region" description="Helical" evidence="6">
    <location>
        <begin position="24"/>
        <end position="49"/>
    </location>
</feature>
<proteinExistence type="predicted"/>
<dbReference type="PROSITE" id="PS50262">
    <property type="entry name" value="G_PROTEIN_RECEP_F1_2"/>
    <property type="match status" value="1"/>
</dbReference>
<dbReference type="SUPFAM" id="SSF81321">
    <property type="entry name" value="Family A G protein-coupled receptor-like"/>
    <property type="match status" value="1"/>
</dbReference>
<feature type="transmembrane region" description="Helical" evidence="6">
    <location>
        <begin position="102"/>
        <end position="128"/>
    </location>
</feature>
<gene>
    <name evidence="8" type="ORF">PLOB_00021898</name>
</gene>
<evidence type="ECO:0000256" key="2">
    <source>
        <dbReference type="ARBA" id="ARBA00022475"/>
    </source>
</evidence>
<name>A0ABN8RKG0_9CNID</name>
<evidence type="ECO:0000256" key="1">
    <source>
        <dbReference type="ARBA" id="ARBA00004651"/>
    </source>
</evidence>
<evidence type="ECO:0000256" key="6">
    <source>
        <dbReference type="SAM" id="Phobius"/>
    </source>
</evidence>
<evidence type="ECO:0000256" key="5">
    <source>
        <dbReference type="ARBA" id="ARBA00023136"/>
    </source>
</evidence>
<reference evidence="8 9" key="1">
    <citation type="submission" date="2022-05" db="EMBL/GenBank/DDBJ databases">
        <authorList>
            <consortium name="Genoscope - CEA"/>
            <person name="William W."/>
        </authorList>
    </citation>
    <scope>NUCLEOTIDE SEQUENCE [LARGE SCALE GENOMIC DNA]</scope>
</reference>
<keyword evidence="3 6" id="KW-0812">Transmembrane</keyword>
<dbReference type="PRINTS" id="PR00237">
    <property type="entry name" value="GPCRRHODOPSN"/>
</dbReference>
<dbReference type="EMBL" id="CALNXK010000257">
    <property type="protein sequence ID" value="CAH3179472.1"/>
    <property type="molecule type" value="Genomic_DNA"/>
</dbReference>
<feature type="transmembrane region" description="Helical" evidence="6">
    <location>
        <begin position="174"/>
        <end position="196"/>
    </location>
</feature>
<organism evidence="8 9">
    <name type="scientific">Porites lobata</name>
    <dbReference type="NCBI Taxonomy" id="104759"/>
    <lineage>
        <taxon>Eukaryota</taxon>
        <taxon>Metazoa</taxon>
        <taxon>Cnidaria</taxon>
        <taxon>Anthozoa</taxon>
        <taxon>Hexacorallia</taxon>
        <taxon>Scleractinia</taxon>
        <taxon>Fungiina</taxon>
        <taxon>Poritidae</taxon>
        <taxon>Porites</taxon>
    </lineage>
</organism>
<keyword evidence="9" id="KW-1185">Reference proteome</keyword>
<keyword evidence="2" id="KW-1003">Cell membrane</keyword>